<dbReference type="PROSITE" id="PS50089">
    <property type="entry name" value="ZF_RING_2"/>
    <property type="match status" value="1"/>
</dbReference>
<reference evidence="11" key="1">
    <citation type="submission" date="2022-07" db="EMBL/GenBank/DDBJ databases">
        <authorList>
            <person name="Trinca V."/>
            <person name="Uliana J.V.C."/>
            <person name="Torres T.T."/>
            <person name="Ward R.J."/>
            <person name="Monesi N."/>
        </authorList>
    </citation>
    <scope>NUCLEOTIDE SEQUENCE</scope>
    <source>
        <strain evidence="11">HSMRA1968</strain>
        <tissue evidence="11">Whole embryos</tissue>
    </source>
</reference>
<dbReference type="PANTHER" id="PTHR12420:SF42">
    <property type="entry name" value="G2_M PHASE-SPECIFIC E3 UBIQUITIN-PROTEIN LIGASE"/>
    <property type="match status" value="1"/>
</dbReference>
<keyword evidence="7" id="KW-0862">Zinc</keyword>
<dbReference type="SUPFAM" id="SSF57903">
    <property type="entry name" value="FYVE/PHD zinc finger"/>
    <property type="match status" value="1"/>
</dbReference>
<dbReference type="CDD" id="cd15669">
    <property type="entry name" value="ePHD_PHF7_G2E3_like"/>
    <property type="match status" value="1"/>
</dbReference>
<dbReference type="PROSITE" id="PS51805">
    <property type="entry name" value="EPHD"/>
    <property type="match status" value="1"/>
</dbReference>
<evidence type="ECO:0000256" key="4">
    <source>
        <dbReference type="ARBA" id="ARBA00022723"/>
    </source>
</evidence>
<keyword evidence="3" id="KW-0808">Transferase</keyword>
<dbReference type="Proteomes" id="UP001151699">
    <property type="component" value="Chromosome X"/>
</dbReference>
<evidence type="ECO:0000313" key="11">
    <source>
        <dbReference type="EMBL" id="KAJ6637334.1"/>
    </source>
</evidence>
<dbReference type="InterPro" id="IPR034732">
    <property type="entry name" value="EPHD"/>
</dbReference>
<organism evidence="11 12">
    <name type="scientific">Pseudolycoriella hygida</name>
    <dbReference type="NCBI Taxonomy" id="35572"/>
    <lineage>
        <taxon>Eukaryota</taxon>
        <taxon>Metazoa</taxon>
        <taxon>Ecdysozoa</taxon>
        <taxon>Arthropoda</taxon>
        <taxon>Hexapoda</taxon>
        <taxon>Insecta</taxon>
        <taxon>Pterygota</taxon>
        <taxon>Neoptera</taxon>
        <taxon>Endopterygota</taxon>
        <taxon>Diptera</taxon>
        <taxon>Nematocera</taxon>
        <taxon>Sciaroidea</taxon>
        <taxon>Sciaridae</taxon>
        <taxon>Pseudolycoriella</taxon>
    </lineage>
</organism>
<dbReference type="InterPro" id="IPR011011">
    <property type="entry name" value="Znf_FYVE_PHD"/>
</dbReference>
<evidence type="ECO:0000259" key="10">
    <source>
        <dbReference type="PROSITE" id="PS51805"/>
    </source>
</evidence>
<evidence type="ECO:0000256" key="7">
    <source>
        <dbReference type="ARBA" id="ARBA00022833"/>
    </source>
</evidence>
<dbReference type="GO" id="GO:0005634">
    <property type="term" value="C:nucleus"/>
    <property type="evidence" value="ECO:0007669"/>
    <property type="project" value="TreeGrafter"/>
</dbReference>
<evidence type="ECO:0000259" key="9">
    <source>
        <dbReference type="PROSITE" id="PS50089"/>
    </source>
</evidence>
<evidence type="ECO:0000256" key="3">
    <source>
        <dbReference type="ARBA" id="ARBA00022679"/>
    </source>
</evidence>
<evidence type="ECO:0000256" key="5">
    <source>
        <dbReference type="ARBA" id="ARBA00022771"/>
    </source>
</evidence>
<keyword evidence="4" id="KW-0479">Metal-binding</keyword>
<dbReference type="PANTHER" id="PTHR12420">
    <property type="entry name" value="PHD FINGER PROTEIN"/>
    <property type="match status" value="1"/>
</dbReference>
<feature type="domain" description="RING-type" evidence="9">
    <location>
        <begin position="130"/>
        <end position="178"/>
    </location>
</feature>
<feature type="domain" description="PHD-type" evidence="10">
    <location>
        <begin position="2"/>
        <end position="117"/>
    </location>
</feature>
<dbReference type="InterPro" id="IPR001965">
    <property type="entry name" value="Znf_PHD"/>
</dbReference>
<accession>A0A9Q0MTD0</accession>
<keyword evidence="6" id="KW-0833">Ubl conjugation pathway</keyword>
<dbReference type="Pfam" id="PF13771">
    <property type="entry name" value="zf-HC5HC2H"/>
    <property type="match status" value="1"/>
</dbReference>
<proteinExistence type="predicted"/>
<dbReference type="SMART" id="SM00249">
    <property type="entry name" value="PHD"/>
    <property type="match status" value="2"/>
</dbReference>
<dbReference type="Gene3D" id="3.30.40.10">
    <property type="entry name" value="Zinc/RING finger domain, C3HC4 (zinc finger)"/>
    <property type="match status" value="2"/>
</dbReference>
<evidence type="ECO:0000313" key="12">
    <source>
        <dbReference type="Proteomes" id="UP001151699"/>
    </source>
</evidence>
<evidence type="ECO:0000256" key="2">
    <source>
        <dbReference type="ARBA" id="ARBA00004906"/>
    </source>
</evidence>
<dbReference type="InterPro" id="IPR042013">
    <property type="entry name" value="PHF7/G2E3_ePHD"/>
</dbReference>
<keyword evidence="5 8" id="KW-0863">Zinc-finger</keyword>
<feature type="non-terminal residue" evidence="11">
    <location>
        <position position="245"/>
    </location>
</feature>
<dbReference type="InterPro" id="IPR013083">
    <property type="entry name" value="Znf_RING/FYVE/PHD"/>
</dbReference>
<dbReference type="AlphaFoldDB" id="A0A9Q0MTD0"/>
<evidence type="ECO:0000256" key="1">
    <source>
        <dbReference type="ARBA" id="ARBA00004123"/>
    </source>
</evidence>
<comment type="pathway">
    <text evidence="2">Protein modification; protein ubiquitination.</text>
</comment>
<name>A0A9Q0MTD0_9DIPT</name>
<keyword evidence="12" id="KW-1185">Reference proteome</keyword>
<evidence type="ECO:0000256" key="6">
    <source>
        <dbReference type="ARBA" id="ARBA00022786"/>
    </source>
</evidence>
<dbReference type="EMBL" id="WJQU01000003">
    <property type="protein sequence ID" value="KAJ6637334.1"/>
    <property type="molecule type" value="Genomic_DNA"/>
</dbReference>
<comment type="subcellular location">
    <subcellularLocation>
        <location evidence="1">Nucleus</location>
    </subcellularLocation>
</comment>
<dbReference type="OrthoDB" id="512616at2759"/>
<dbReference type="InterPro" id="IPR051188">
    <property type="entry name" value="PHD-type_Zinc_Finger"/>
</dbReference>
<sequence>MSATCVLCKSNKINNLELGEFKALGDIKVHYFCMLLSAGLLTNGNEDEGILGFLLPDIKKESKRAIRLKCHYCHQAGASIGCCIPTCNRSFHLNCGLKNKCLNQFTSEYKSFCDRHVEGNKEKHSKDHICIICYTEMGAYDKIQSIFAPCCSSQWFHKNCLMKLADSAGYFFKCPKCNDVDKFSEECMKRGIFIPQRDAAWEREENAFVELMERPTRCNAKHCKCVDGRESDKPSNELIICETCG</sequence>
<protein>
    <submittedName>
        <fullName evidence="11">G2/M phase-specific E3 ubiquitin-protein ligase</fullName>
    </submittedName>
</protein>
<gene>
    <name evidence="11" type="primary">G2e3_0</name>
    <name evidence="11" type="ORF">Bhyg_10064</name>
</gene>
<dbReference type="GO" id="GO:0008270">
    <property type="term" value="F:zinc ion binding"/>
    <property type="evidence" value="ECO:0007669"/>
    <property type="project" value="UniProtKB-KW"/>
</dbReference>
<evidence type="ECO:0000256" key="8">
    <source>
        <dbReference type="PROSITE-ProRule" id="PRU00175"/>
    </source>
</evidence>
<comment type="caution">
    <text evidence="11">The sequence shown here is derived from an EMBL/GenBank/DDBJ whole genome shotgun (WGS) entry which is preliminary data.</text>
</comment>
<dbReference type="InterPro" id="IPR001841">
    <property type="entry name" value="Znf_RING"/>
</dbReference>